<dbReference type="RefSeq" id="WP_213163245.1">
    <property type="nucleotide sequence ID" value="NZ_CP058214.1"/>
</dbReference>
<accession>A0A7S8C278</accession>
<feature type="transmembrane region" description="Helical" evidence="10">
    <location>
        <begin position="322"/>
        <end position="344"/>
    </location>
</feature>
<dbReference type="Pfam" id="PF13244">
    <property type="entry name" value="MbhD"/>
    <property type="match status" value="1"/>
</dbReference>
<reference evidence="15 16" key="1">
    <citation type="submission" date="2020-06" db="EMBL/GenBank/DDBJ databases">
        <title>Genome sequence of 2 isolates from Red Sea Mangroves.</title>
        <authorList>
            <person name="Sefrji F."/>
            <person name="Michoud G."/>
            <person name="Merlino G."/>
            <person name="Daffonchio D."/>
        </authorList>
    </citation>
    <scope>NUCLEOTIDE SEQUENCE [LARGE SCALE GENOMIC DNA]</scope>
    <source>
        <strain evidence="15 16">R1DC25</strain>
    </source>
</reference>
<evidence type="ECO:0000259" key="11">
    <source>
        <dbReference type="Pfam" id="PF00361"/>
    </source>
</evidence>
<dbReference type="Pfam" id="PF00361">
    <property type="entry name" value="Proton_antipo_M"/>
    <property type="match status" value="1"/>
</dbReference>
<evidence type="ECO:0000313" key="16">
    <source>
        <dbReference type="Proteomes" id="UP000593594"/>
    </source>
</evidence>
<feature type="domain" description="NADH-Ubiquinone oxidoreductase (complex I) chain 5 N-terminal" evidence="12">
    <location>
        <begin position="63"/>
        <end position="108"/>
    </location>
</feature>
<feature type="transmembrane region" description="Helical" evidence="10">
    <location>
        <begin position="650"/>
        <end position="672"/>
    </location>
</feature>
<feature type="transmembrane region" description="Helical" evidence="10">
    <location>
        <begin position="268"/>
        <end position="288"/>
    </location>
</feature>
<dbReference type="GO" id="GO:0005886">
    <property type="term" value="C:plasma membrane"/>
    <property type="evidence" value="ECO:0007669"/>
    <property type="project" value="UniProtKB-SubCell"/>
</dbReference>
<feature type="transmembrane region" description="Helical" evidence="10">
    <location>
        <begin position="743"/>
        <end position="761"/>
    </location>
</feature>
<keyword evidence="2" id="KW-0813">Transport</keyword>
<evidence type="ECO:0000256" key="6">
    <source>
        <dbReference type="ARBA" id="ARBA00022989"/>
    </source>
</evidence>
<dbReference type="InterPro" id="IPR046806">
    <property type="entry name" value="MrpA_C/MbhE"/>
</dbReference>
<dbReference type="InterPro" id="IPR025383">
    <property type="entry name" value="MrpA_C/MbhD"/>
</dbReference>
<feature type="transmembrane region" description="Helical" evidence="10">
    <location>
        <begin position="70"/>
        <end position="93"/>
    </location>
</feature>
<keyword evidence="8 10" id="KW-0472">Membrane</keyword>
<keyword evidence="3" id="KW-0050">Antiport</keyword>
<dbReference type="PANTHER" id="PTHR43373">
    <property type="entry name" value="NA(+)/H(+) ANTIPORTER SUBUNIT"/>
    <property type="match status" value="1"/>
</dbReference>
<dbReference type="GO" id="GO:0015297">
    <property type="term" value="F:antiporter activity"/>
    <property type="evidence" value="ECO:0007669"/>
    <property type="project" value="UniProtKB-KW"/>
</dbReference>
<feature type="transmembrane region" description="Helical" evidence="10">
    <location>
        <begin position="159"/>
        <end position="181"/>
    </location>
</feature>
<dbReference type="InterPro" id="IPR001750">
    <property type="entry name" value="ND/Mrp_TM"/>
</dbReference>
<feature type="transmembrane region" description="Helical" evidence="10">
    <location>
        <begin position="625"/>
        <end position="644"/>
    </location>
</feature>
<feature type="transmembrane region" description="Helical" evidence="10">
    <location>
        <begin position="447"/>
        <end position="472"/>
    </location>
</feature>
<feature type="transmembrane region" description="Helical" evidence="10">
    <location>
        <begin position="598"/>
        <end position="618"/>
    </location>
</feature>
<dbReference type="KEGG" id="kmn:HW532_04395"/>
<dbReference type="Pfam" id="PF00662">
    <property type="entry name" value="Proton_antipo_N"/>
    <property type="match status" value="1"/>
</dbReference>
<dbReference type="GO" id="GO:0006811">
    <property type="term" value="P:monoatomic ion transport"/>
    <property type="evidence" value="ECO:0007669"/>
    <property type="project" value="UniProtKB-KW"/>
</dbReference>
<evidence type="ECO:0000256" key="8">
    <source>
        <dbReference type="ARBA" id="ARBA00023136"/>
    </source>
</evidence>
<gene>
    <name evidence="15" type="ORF">HW532_04395</name>
</gene>
<feature type="transmembrane region" description="Helical" evidence="10">
    <location>
        <begin position="563"/>
        <end position="586"/>
    </location>
</feature>
<evidence type="ECO:0000256" key="1">
    <source>
        <dbReference type="ARBA" id="ARBA00004651"/>
    </source>
</evidence>
<evidence type="ECO:0000259" key="12">
    <source>
        <dbReference type="Pfam" id="PF00662"/>
    </source>
</evidence>
<proteinExistence type="predicted"/>
<keyword evidence="4" id="KW-1003">Cell membrane</keyword>
<keyword evidence="7" id="KW-0406">Ion transport</keyword>
<feature type="domain" description="MrpA C-terminal/MbhE" evidence="14">
    <location>
        <begin position="683"/>
        <end position="768"/>
    </location>
</feature>
<keyword evidence="6 10" id="KW-1133">Transmembrane helix</keyword>
<feature type="transmembrane region" description="Helical" evidence="10">
    <location>
        <begin position="105"/>
        <end position="122"/>
    </location>
</feature>
<feature type="transmembrane region" description="Helical" evidence="10">
    <location>
        <begin position="400"/>
        <end position="426"/>
    </location>
</feature>
<name>A0A7S8C278_9HYPH</name>
<dbReference type="Pfam" id="PF20501">
    <property type="entry name" value="MbhE"/>
    <property type="match status" value="1"/>
</dbReference>
<feature type="transmembrane region" description="Helical" evidence="10">
    <location>
        <begin position="201"/>
        <end position="217"/>
    </location>
</feature>
<feature type="transmembrane region" description="Helical" evidence="10">
    <location>
        <begin position="684"/>
        <end position="704"/>
    </location>
</feature>
<evidence type="ECO:0000259" key="13">
    <source>
        <dbReference type="Pfam" id="PF13244"/>
    </source>
</evidence>
<protein>
    <submittedName>
        <fullName evidence="15">Putative monovalent cation/H+ antiporter subunit A</fullName>
    </submittedName>
</protein>
<feature type="domain" description="MrpA C-terminal/MbhD" evidence="13">
    <location>
        <begin position="607"/>
        <end position="671"/>
    </location>
</feature>
<feature type="transmembrane region" description="Helical" evidence="10">
    <location>
        <begin position="238"/>
        <end position="256"/>
    </location>
</feature>
<keyword evidence="16" id="KW-1185">Reference proteome</keyword>
<evidence type="ECO:0000256" key="2">
    <source>
        <dbReference type="ARBA" id="ARBA00022448"/>
    </source>
</evidence>
<keyword evidence="5 9" id="KW-0812">Transmembrane</keyword>
<organism evidence="15 16">
    <name type="scientific">Kaustia mangrovi</name>
    <dbReference type="NCBI Taxonomy" id="2593653"/>
    <lineage>
        <taxon>Bacteria</taxon>
        <taxon>Pseudomonadati</taxon>
        <taxon>Pseudomonadota</taxon>
        <taxon>Alphaproteobacteria</taxon>
        <taxon>Hyphomicrobiales</taxon>
        <taxon>Parvibaculaceae</taxon>
        <taxon>Kaustia</taxon>
    </lineage>
</organism>
<dbReference type="InterPro" id="IPR001516">
    <property type="entry name" value="Proton_antipo_N"/>
</dbReference>
<feature type="transmembrane region" description="Helical" evidence="10">
    <location>
        <begin position="128"/>
        <end position="147"/>
    </location>
</feature>
<feature type="domain" description="NADH:quinone oxidoreductase/Mrp antiporter transmembrane" evidence="11">
    <location>
        <begin position="124"/>
        <end position="408"/>
    </location>
</feature>
<dbReference type="EMBL" id="CP058214">
    <property type="protein sequence ID" value="QPC42018.1"/>
    <property type="molecule type" value="Genomic_DNA"/>
</dbReference>
<evidence type="ECO:0000256" key="9">
    <source>
        <dbReference type="RuleBase" id="RU000320"/>
    </source>
</evidence>
<evidence type="ECO:0000256" key="3">
    <source>
        <dbReference type="ARBA" id="ARBA00022449"/>
    </source>
</evidence>
<dbReference type="PRINTS" id="PR01434">
    <property type="entry name" value="NADHDHGNASE5"/>
</dbReference>
<dbReference type="InterPro" id="IPR050616">
    <property type="entry name" value="CPA3_Na-H_Antiporter_A"/>
</dbReference>
<dbReference type="Proteomes" id="UP000593594">
    <property type="component" value="Chromosome"/>
</dbReference>
<evidence type="ECO:0000256" key="10">
    <source>
        <dbReference type="SAM" id="Phobius"/>
    </source>
</evidence>
<feature type="transmembrane region" description="Helical" evidence="10">
    <location>
        <begin position="498"/>
        <end position="516"/>
    </location>
</feature>
<feature type="transmembrane region" description="Helical" evidence="10">
    <location>
        <begin position="365"/>
        <end position="388"/>
    </location>
</feature>
<evidence type="ECO:0000313" key="15">
    <source>
        <dbReference type="EMBL" id="QPC42018.1"/>
    </source>
</evidence>
<dbReference type="PANTHER" id="PTHR43373:SF1">
    <property type="entry name" value="NA(+)_H(+) ANTIPORTER SUBUNIT A"/>
    <property type="match status" value="1"/>
</dbReference>
<feature type="transmembrane region" description="Helical" evidence="10">
    <location>
        <begin position="295"/>
        <end position="316"/>
    </location>
</feature>
<dbReference type="AlphaFoldDB" id="A0A7S8C278"/>
<comment type="subcellular location">
    <subcellularLocation>
        <location evidence="1">Cell membrane</location>
        <topology evidence="1">Multi-pass membrane protein</topology>
    </subcellularLocation>
    <subcellularLocation>
        <location evidence="9">Membrane</location>
        <topology evidence="9">Multi-pass membrane protein</topology>
    </subcellularLocation>
</comment>
<evidence type="ECO:0000259" key="14">
    <source>
        <dbReference type="Pfam" id="PF20501"/>
    </source>
</evidence>
<evidence type="ECO:0000256" key="5">
    <source>
        <dbReference type="ARBA" id="ARBA00022692"/>
    </source>
</evidence>
<evidence type="ECO:0000256" key="7">
    <source>
        <dbReference type="ARBA" id="ARBA00023065"/>
    </source>
</evidence>
<sequence length="787" mass="82857">MLLAVLSGFVLAAFAPLVQRALGGRAGWVLALLPAALFAYFASFAPEIAAGGTVREATAWLPQLGVELSFYLDGLSLVFALLITGIGTMIVIYSGGYLDGHPHQGRFFSFILMFMASMLGLVVADDVIALFVFWELTSITSFLLIGFDHLRAASRRAAVQALVVTGIGGLSLLAGVILMGLVTDAWSLSRLIGLGEALKASPLYVAIFVLVLGAAFTKSAQVPFHFWLPNAMEAPTPVSAYLHSATMVKAGVYLLMRLNPALGDTALWSTTLTAFGAATLITGTVLSIRQTDLKLILAYTTVASLGLLVMLTGLGSEVAIEGAVLYLVAHSFFKGALFMLAGCVDHETGTRDITKLGGLRAAMPATFAFALLSALSMGGLPPFVGFLAKESIYAGTIGVSSAWAVTAVAVIGNGLMFAAAFAVAWLPFAGDRVETPKKPHEAPLSLLTGPALLAVLGPVFGIATAITGHWIVTPMASAIAGEAMESHLSLWHGVNTPFLLSIATVLLGLGLLWRIAELRAGFARMLTAIGWGPDRGYDQVLAGLERLCAIVIGIVQPGILRRYLLVVYLIFGLALATPFILGSALVSQPGFALGLTEAHFHELGILVLAVIGAISLLFARTRLTAIVALGIQGSAVALIFLLFGAPDLSFTQFMVETLSVVILTLVMTRLRLDAVDIRSTNERLIDGGVALLVAGGVATMLTAVTERPLDMRLSDFFTEASVPLAHGHNIVNVILVDFRALDTLGEITVVMVTGLSVIALIRLRARRKSQAVDDAGEPRGDKVEAEA</sequence>
<evidence type="ECO:0000256" key="4">
    <source>
        <dbReference type="ARBA" id="ARBA00022475"/>
    </source>
</evidence>
<dbReference type="NCBIfam" id="NF009287">
    <property type="entry name" value="PRK12647.1"/>
    <property type="match status" value="1"/>
</dbReference>